<keyword evidence="4" id="KW-1185">Reference proteome</keyword>
<reference evidence="3 4" key="1">
    <citation type="submission" date="2020-03" db="EMBL/GenBank/DDBJ databases">
        <title>Sphingomonas sp. nov., isolated from fish.</title>
        <authorList>
            <person name="Hyun D.-W."/>
            <person name="Bae J.-W."/>
        </authorList>
    </citation>
    <scope>NUCLEOTIDE SEQUENCE [LARGE SCALE GENOMIC DNA]</scope>
    <source>
        <strain evidence="3 4">HDW15B</strain>
    </source>
</reference>
<dbReference type="Gene3D" id="2.60.40.3650">
    <property type="match status" value="1"/>
</dbReference>
<accession>A0A6G7YQ00</accession>
<evidence type="ECO:0000313" key="4">
    <source>
        <dbReference type="Proteomes" id="UP000503222"/>
    </source>
</evidence>
<keyword evidence="1" id="KW-0732">Signal</keyword>
<dbReference type="RefSeq" id="WP_166411204.1">
    <property type="nucleotide sequence ID" value="NZ_CP049869.1"/>
</dbReference>
<dbReference type="EMBL" id="CP049869">
    <property type="protein sequence ID" value="QIK78813.1"/>
    <property type="molecule type" value="Genomic_DNA"/>
</dbReference>
<dbReference type="Gene3D" id="2.30.42.10">
    <property type="match status" value="1"/>
</dbReference>
<dbReference type="InterPro" id="IPR001478">
    <property type="entry name" value="PDZ"/>
</dbReference>
<dbReference type="InterPro" id="IPR040756">
    <property type="entry name" value="Peptidase_M61_N"/>
</dbReference>
<evidence type="ECO:0000259" key="2">
    <source>
        <dbReference type="SMART" id="SM00228"/>
    </source>
</evidence>
<dbReference type="InterPro" id="IPR007963">
    <property type="entry name" value="Peptidase_M61_catalytic"/>
</dbReference>
<proteinExistence type="predicted"/>
<dbReference type="Pfam" id="PF05299">
    <property type="entry name" value="Peptidase_M61"/>
    <property type="match status" value="1"/>
</dbReference>
<dbReference type="SMART" id="SM00228">
    <property type="entry name" value="PDZ"/>
    <property type="match status" value="1"/>
</dbReference>
<dbReference type="SUPFAM" id="SSF50156">
    <property type="entry name" value="PDZ domain-like"/>
    <property type="match status" value="1"/>
</dbReference>
<dbReference type="InterPro" id="IPR027268">
    <property type="entry name" value="Peptidase_M4/M1_CTD_sf"/>
</dbReference>
<dbReference type="InterPro" id="IPR024191">
    <property type="entry name" value="Peptidase_M61"/>
</dbReference>
<sequence length="635" mass="71343">MHTSLRAAALLFAAPLFIAAQNSAPQPLPIVDTIPAARDVPYPGTIRLDVDVTDVGRGIFKVREIIPVANAGRMTLLLPEWLPGHHDPDGLPSKVAGLEFYANGQRIPWIRDPVESFGYTIDVPAGVQSVEARFQFLSPTQPNQGRIMVTPNIVNLQWEHVSLYPAGYYTRQIPIVATLTVPQGWQAGTALRPTATEGNRITYGQVSYETLQDSPVMAGRYFRRDNLGHNVSLVTVAEDAKELVAPADVIAKHAKMVDQTIKTFGAKHFDHYDFLNAISDQLGGIGLEHHRSTEISTDPGYFTDYKGHFFDRNVFPHEFVHSWDGKFRRPADLFTPDFRMPMRNSLLWVYEGQTQFWGTVIEARSGMSSKQEVLDNLAITAANLDNLPGRTWRPLQDTVNDPIIQGRLPEPWGSYQRSEEYYTEGMLIWIEADAIIRRGTNNRRGIDDFARAFFGVRDGDWGVLPYTREDVIATFQSIYPYDWAGFFRERVDQPTQRAPLNGFTLSGYELRFTEEPTDIFKQRDKLREADSFAYSLGFSVAKEGRIGAVVWDSLAFKQGLRTGDQILAVGDRSYSADWLKDAITKGKSGTPIRMIVKRGDAVRTVELQYRGGLRYPRLVKTGAGKGPLDILLEPK</sequence>
<dbReference type="InterPro" id="IPR036034">
    <property type="entry name" value="PDZ_sf"/>
</dbReference>
<protein>
    <submittedName>
        <fullName evidence="3">M61 family metallopeptidase</fullName>
    </submittedName>
</protein>
<feature type="domain" description="PDZ" evidence="2">
    <location>
        <begin position="534"/>
        <end position="600"/>
    </location>
</feature>
<feature type="chain" id="PRO_5026258988" evidence="1">
    <location>
        <begin position="20"/>
        <end position="635"/>
    </location>
</feature>
<gene>
    <name evidence="3" type="ORF">G7077_07805</name>
</gene>
<feature type="signal peptide" evidence="1">
    <location>
        <begin position="1"/>
        <end position="19"/>
    </location>
</feature>
<dbReference type="Gene3D" id="1.10.390.10">
    <property type="entry name" value="Neutral Protease Domain 2"/>
    <property type="match status" value="1"/>
</dbReference>
<evidence type="ECO:0000256" key="1">
    <source>
        <dbReference type="SAM" id="SignalP"/>
    </source>
</evidence>
<dbReference type="KEGG" id="spii:G7077_07805"/>
<dbReference type="Pfam" id="PF17899">
    <property type="entry name" value="Peptidase_M61_N"/>
    <property type="match status" value="1"/>
</dbReference>
<evidence type="ECO:0000313" key="3">
    <source>
        <dbReference type="EMBL" id="QIK78813.1"/>
    </source>
</evidence>
<dbReference type="Proteomes" id="UP000503222">
    <property type="component" value="Chromosome"/>
</dbReference>
<name>A0A6G7YQ00_9SPHN</name>
<organism evidence="3 4">
    <name type="scientific">Sphingomonas piscis</name>
    <dbReference type="NCBI Taxonomy" id="2714943"/>
    <lineage>
        <taxon>Bacteria</taxon>
        <taxon>Pseudomonadati</taxon>
        <taxon>Pseudomonadota</taxon>
        <taxon>Alphaproteobacteria</taxon>
        <taxon>Sphingomonadales</taxon>
        <taxon>Sphingomonadaceae</taxon>
        <taxon>Sphingomonas</taxon>
    </lineage>
</organism>
<dbReference type="AlphaFoldDB" id="A0A6G7YQ00"/>
<dbReference type="PIRSF" id="PIRSF016493">
    <property type="entry name" value="Glycyl_aminpptds"/>
    <property type="match status" value="1"/>
</dbReference>